<dbReference type="Proteomes" id="UP001168821">
    <property type="component" value="Unassembled WGS sequence"/>
</dbReference>
<reference evidence="1" key="1">
    <citation type="journal article" date="2023" name="G3 (Bethesda)">
        <title>Whole genome assemblies of Zophobas morio and Tenebrio molitor.</title>
        <authorList>
            <person name="Kaur S."/>
            <person name="Stinson S.A."/>
            <person name="diCenzo G.C."/>
        </authorList>
    </citation>
    <scope>NUCLEOTIDE SEQUENCE</scope>
    <source>
        <strain evidence="1">QUZm001</strain>
    </source>
</reference>
<keyword evidence="2" id="KW-1185">Reference proteome</keyword>
<organism evidence="1 2">
    <name type="scientific">Zophobas morio</name>
    <dbReference type="NCBI Taxonomy" id="2755281"/>
    <lineage>
        <taxon>Eukaryota</taxon>
        <taxon>Metazoa</taxon>
        <taxon>Ecdysozoa</taxon>
        <taxon>Arthropoda</taxon>
        <taxon>Hexapoda</taxon>
        <taxon>Insecta</taxon>
        <taxon>Pterygota</taxon>
        <taxon>Neoptera</taxon>
        <taxon>Endopterygota</taxon>
        <taxon>Coleoptera</taxon>
        <taxon>Polyphaga</taxon>
        <taxon>Cucujiformia</taxon>
        <taxon>Tenebrionidae</taxon>
        <taxon>Zophobas</taxon>
    </lineage>
</organism>
<sequence>MLKEARDEIGLDVMIIGDLNGKVGKAGELGHPVVMYGEEVSINNKLINDVRVQRGREIGSDHYLVEIRLKENHKNQKEKPKGNTE</sequence>
<dbReference type="AlphaFoldDB" id="A0AA38IS56"/>
<comment type="caution">
    <text evidence="1">The sequence shown here is derived from an EMBL/GenBank/DDBJ whole genome shotgun (WGS) entry which is preliminary data.</text>
</comment>
<protein>
    <recommendedName>
        <fullName evidence="3">Craniofacial development protein 2</fullName>
    </recommendedName>
</protein>
<proteinExistence type="predicted"/>
<gene>
    <name evidence="1" type="ORF">Zmor_005425</name>
</gene>
<evidence type="ECO:0000313" key="1">
    <source>
        <dbReference type="EMBL" id="KAJ3661000.1"/>
    </source>
</evidence>
<dbReference type="EMBL" id="JALNTZ010000002">
    <property type="protein sequence ID" value="KAJ3661000.1"/>
    <property type="molecule type" value="Genomic_DNA"/>
</dbReference>
<evidence type="ECO:0000313" key="2">
    <source>
        <dbReference type="Proteomes" id="UP001168821"/>
    </source>
</evidence>
<accession>A0AA38IS56</accession>
<evidence type="ECO:0008006" key="3">
    <source>
        <dbReference type="Google" id="ProtNLM"/>
    </source>
</evidence>
<name>A0AA38IS56_9CUCU</name>